<reference evidence="5" key="3">
    <citation type="submission" date="2023-04" db="EMBL/GenBank/DDBJ databases">
        <title>Genome dynamics across the evolutionary transition to endosymbiosis.</title>
        <authorList>
            <person name="Siozios S."/>
            <person name="Nadal-Jimenez P."/>
            <person name="Azagi T."/>
            <person name="Sprong H."/>
            <person name="Frost C.L."/>
            <person name="Parratt S.R."/>
            <person name="Taylor G."/>
            <person name="Brettell L."/>
            <person name="Lew K.C."/>
            <person name="Croft L."/>
            <person name="King K.C."/>
            <person name="Brockhurst M.A."/>
            <person name="Hypsa V."/>
            <person name="Novakova E."/>
            <person name="Darby A.C."/>
            <person name="Hurst G.D.D."/>
        </authorList>
    </citation>
    <scope>NUCLEOTIDE SEQUENCE</scope>
    <source>
        <strain evidence="5">AIh</strain>
        <strain evidence="7">ANv_CAN</strain>
        <strain evidence="6">APv</strain>
    </source>
</reference>
<dbReference type="Proteomes" id="UP001177597">
    <property type="component" value="Chromosome"/>
</dbReference>
<accession>D2U197</accession>
<evidence type="ECO:0000313" key="3">
    <source>
        <dbReference type="EMBL" id="CBA74462.1"/>
    </source>
</evidence>
<evidence type="ECO:0000256" key="1">
    <source>
        <dbReference type="SAM" id="MobiDB-lite"/>
    </source>
</evidence>
<gene>
    <name evidence="3" type="ORF">ARN_23110</name>
    <name evidence="4" type="ORF">ArsFIN_38290</name>
    <name evidence="5" type="ORF">QE207_04320</name>
    <name evidence="6" type="ORF">QE210_15620</name>
    <name evidence="7" type="ORF">QE258_18230</name>
</gene>
<proteinExistence type="predicted"/>
<dbReference type="EMBL" id="CP123504">
    <property type="protein sequence ID" value="WGM01229.1"/>
    <property type="molecule type" value="Genomic_DNA"/>
</dbReference>
<name>D2U197_9GAMM</name>
<evidence type="ECO:0008006" key="10">
    <source>
        <dbReference type="Google" id="ProtNLM"/>
    </source>
</evidence>
<sequence>MKLLSKLFIFIILLGTSAISMSTVSISSQITDVEPTEEQSNATESSNPISPTTAVPDCSLPHNKKCYPSSNATDSVSIKGTIKRVTINRNPQN</sequence>
<dbReference type="RefSeq" id="WP_026823001.1">
    <property type="nucleotide sequence ID" value="NZ_CP038613.1"/>
</dbReference>
<dbReference type="EMBL" id="FN545234">
    <property type="protein sequence ID" value="CBA74462.1"/>
    <property type="molecule type" value="Genomic_DNA"/>
</dbReference>
<feature type="region of interest" description="Disordered" evidence="1">
    <location>
        <begin position="32"/>
        <end position="74"/>
    </location>
</feature>
<evidence type="ECO:0000256" key="2">
    <source>
        <dbReference type="SAM" id="SignalP"/>
    </source>
</evidence>
<feature type="chain" id="PRO_5044729602" description="Secreted protein" evidence="2">
    <location>
        <begin position="23"/>
        <end position="93"/>
    </location>
</feature>
<feature type="signal peptide" evidence="2">
    <location>
        <begin position="1"/>
        <end position="22"/>
    </location>
</feature>
<dbReference type="AlphaFoldDB" id="D2U197"/>
<dbReference type="Proteomes" id="UP001177592">
    <property type="component" value="Chromosome"/>
</dbReference>
<dbReference type="EMBL" id="CP123498">
    <property type="protein sequence ID" value="WGL95833.1"/>
    <property type="molecule type" value="Genomic_DNA"/>
</dbReference>
<evidence type="ECO:0000313" key="5">
    <source>
        <dbReference type="EMBL" id="WGL95833.1"/>
    </source>
</evidence>
<feature type="compositionally biased region" description="Polar residues" evidence="1">
    <location>
        <begin position="38"/>
        <end position="53"/>
    </location>
</feature>
<dbReference type="EMBL" id="CP123523">
    <property type="protein sequence ID" value="WGM05414.1"/>
    <property type="molecule type" value="Genomic_DNA"/>
</dbReference>
<dbReference type="GeneID" id="96878716"/>
<evidence type="ECO:0000313" key="9">
    <source>
        <dbReference type="Proteomes" id="UP001177592"/>
    </source>
</evidence>
<organism evidence="3">
    <name type="scientific">Arsenophonus nasoniae</name>
    <name type="common">son-killer infecting Nasonia vitripennis</name>
    <dbReference type="NCBI Taxonomy" id="638"/>
    <lineage>
        <taxon>Bacteria</taxon>
        <taxon>Pseudomonadati</taxon>
        <taxon>Pseudomonadota</taxon>
        <taxon>Gammaproteobacteria</taxon>
        <taxon>Enterobacterales</taxon>
        <taxon>Morganellaceae</taxon>
        <taxon>Arsenophonus</taxon>
    </lineage>
</organism>
<dbReference type="EMBL" id="CP038613">
    <property type="protein sequence ID" value="QBY45232.1"/>
    <property type="molecule type" value="Genomic_DNA"/>
</dbReference>
<reference evidence="3" key="1">
    <citation type="journal article" date="2010" name="Insect Mol. Biol.">
        <title>The draft genome sequence of Arsenophonus nasoniae, son-killer bacterium of Nasonia vitripennis, reveals genes associated with virulence and symbiosis.</title>
        <authorList>
            <person name="Wilkes T."/>
            <person name="Darby A.C."/>
            <person name="Choi J."/>
            <person name="Colborne J.K."/>
            <person name="Werren J.H."/>
            <person name="Hurst G.D.D."/>
        </authorList>
    </citation>
    <scope>NUCLEOTIDE SEQUENCE</scope>
</reference>
<reference evidence="4 8" key="2">
    <citation type="submission" date="2019-03" db="EMBL/GenBank/DDBJ databases">
        <title>Long-read sequencing reveals hyperdense prophage content in a complex bacterial symbiont genome.</title>
        <authorList>
            <person name="Frost C.L."/>
            <person name="Siozios S."/>
            <person name="Nadal-Jimenez P."/>
            <person name="Brockhurst M.A."/>
            <person name="King K.C."/>
            <person name="Darby A.C."/>
            <person name="Hurst G.D.D."/>
        </authorList>
    </citation>
    <scope>NUCLEOTIDE SEQUENCE [LARGE SCALE GENOMIC DNA]</scope>
    <source>
        <strain evidence="4 8">FIN</strain>
    </source>
</reference>
<dbReference type="Proteomes" id="UP000295134">
    <property type="component" value="Chromosome"/>
</dbReference>
<evidence type="ECO:0000313" key="6">
    <source>
        <dbReference type="EMBL" id="WGM01229.1"/>
    </source>
</evidence>
<evidence type="ECO:0000313" key="4">
    <source>
        <dbReference type="EMBL" id="QBY45232.1"/>
    </source>
</evidence>
<evidence type="ECO:0000313" key="8">
    <source>
        <dbReference type="Proteomes" id="UP000295134"/>
    </source>
</evidence>
<evidence type="ECO:0000313" key="7">
    <source>
        <dbReference type="EMBL" id="WGM05414.1"/>
    </source>
</evidence>
<dbReference type="Proteomes" id="UP001177595">
    <property type="component" value="Chromosome"/>
</dbReference>
<protein>
    <recommendedName>
        <fullName evidence="10">Secreted protein</fullName>
    </recommendedName>
</protein>
<dbReference type="KEGG" id="ans:ArsFIN_38290"/>
<keyword evidence="2" id="KW-0732">Signal</keyword>
<keyword evidence="9" id="KW-1185">Reference proteome</keyword>